<evidence type="ECO:0000313" key="6">
    <source>
        <dbReference type="EMBL" id="RAR50938.1"/>
    </source>
</evidence>
<feature type="transmembrane region" description="Helical" evidence="5">
    <location>
        <begin position="68"/>
        <end position="85"/>
    </location>
</feature>
<evidence type="ECO:0000256" key="4">
    <source>
        <dbReference type="ARBA" id="ARBA00023136"/>
    </source>
</evidence>
<sequence length="115" mass="12799">MGTVFLNVIQFVLGLSVVYVWVFRFDNVAKEFKQFGLSDITRNFVGTSKIAVSTLLIAGVWHPSLVQISAVFMGLFMIAAQYFHFKIKNPFSKHLPSLILLILSAIIAVGSTQSF</sequence>
<accession>A0A328X6H8</accession>
<name>A0A328X6H8_9FLAO</name>
<dbReference type="InterPro" id="IPR032808">
    <property type="entry name" value="DoxX"/>
</dbReference>
<dbReference type="EMBL" id="QLSV01000001">
    <property type="protein sequence ID" value="RAR50938.1"/>
    <property type="molecule type" value="Genomic_DNA"/>
</dbReference>
<keyword evidence="7" id="KW-1185">Reference proteome</keyword>
<keyword evidence="4 5" id="KW-0472">Membrane</keyword>
<keyword evidence="3 5" id="KW-1133">Transmembrane helix</keyword>
<keyword evidence="2 5" id="KW-0812">Transmembrane</keyword>
<evidence type="ECO:0000256" key="1">
    <source>
        <dbReference type="ARBA" id="ARBA00004141"/>
    </source>
</evidence>
<comment type="caution">
    <text evidence="6">The sequence shown here is derived from an EMBL/GenBank/DDBJ whole genome shotgun (WGS) entry which is preliminary data.</text>
</comment>
<reference evidence="6 7" key="1">
    <citation type="submission" date="2018-06" db="EMBL/GenBank/DDBJ databases">
        <title>Genomic Encyclopedia of Type Strains, Phase III (KMG-III): the genomes of soil and plant-associated and newly described type strains.</title>
        <authorList>
            <person name="Whitman W."/>
        </authorList>
    </citation>
    <scope>NUCLEOTIDE SEQUENCE [LARGE SCALE GENOMIC DNA]</scope>
    <source>
        <strain evidence="6 7">CGMCC 1.12504</strain>
    </source>
</reference>
<organism evidence="6 7">
    <name type="scientific">Flavobacterium lacus</name>
    <dbReference type="NCBI Taxonomy" id="1353778"/>
    <lineage>
        <taxon>Bacteria</taxon>
        <taxon>Pseudomonadati</taxon>
        <taxon>Bacteroidota</taxon>
        <taxon>Flavobacteriia</taxon>
        <taxon>Flavobacteriales</taxon>
        <taxon>Flavobacteriaceae</taxon>
        <taxon>Flavobacterium</taxon>
    </lineage>
</organism>
<proteinExistence type="predicted"/>
<protein>
    <submittedName>
        <fullName evidence="6">DoxX-like protein</fullName>
    </submittedName>
</protein>
<evidence type="ECO:0000313" key="7">
    <source>
        <dbReference type="Proteomes" id="UP000249518"/>
    </source>
</evidence>
<dbReference type="RefSeq" id="WP_112084536.1">
    <property type="nucleotide sequence ID" value="NZ_QLSV01000001.1"/>
</dbReference>
<dbReference type="Pfam" id="PF13564">
    <property type="entry name" value="DoxX_2"/>
    <property type="match status" value="1"/>
</dbReference>
<evidence type="ECO:0000256" key="3">
    <source>
        <dbReference type="ARBA" id="ARBA00022989"/>
    </source>
</evidence>
<feature type="transmembrane region" description="Helical" evidence="5">
    <location>
        <begin position="6"/>
        <end position="23"/>
    </location>
</feature>
<evidence type="ECO:0000256" key="2">
    <source>
        <dbReference type="ARBA" id="ARBA00022692"/>
    </source>
</evidence>
<feature type="transmembrane region" description="Helical" evidence="5">
    <location>
        <begin position="97"/>
        <end position="114"/>
    </location>
</feature>
<evidence type="ECO:0000256" key="5">
    <source>
        <dbReference type="SAM" id="Phobius"/>
    </source>
</evidence>
<dbReference type="OrthoDB" id="797173at2"/>
<dbReference type="Proteomes" id="UP000249518">
    <property type="component" value="Unassembled WGS sequence"/>
</dbReference>
<dbReference type="GO" id="GO:0016020">
    <property type="term" value="C:membrane"/>
    <property type="evidence" value="ECO:0007669"/>
    <property type="project" value="UniProtKB-SubCell"/>
</dbReference>
<dbReference type="AlphaFoldDB" id="A0A328X6H8"/>
<gene>
    <name evidence="6" type="ORF">B0I10_101109</name>
</gene>
<comment type="subcellular location">
    <subcellularLocation>
        <location evidence="1">Membrane</location>
        <topology evidence="1">Multi-pass membrane protein</topology>
    </subcellularLocation>
</comment>